<dbReference type="InParanoid" id="A0A1Q3CMB1"/>
<feature type="region of interest" description="Disordered" evidence="1">
    <location>
        <begin position="584"/>
        <end position="635"/>
    </location>
</feature>
<dbReference type="InterPro" id="IPR025558">
    <property type="entry name" value="DUF4283"/>
</dbReference>
<comment type="caution">
    <text evidence="3">The sequence shown here is derived from an EMBL/GenBank/DDBJ whole genome shotgun (WGS) entry which is preliminary data.</text>
</comment>
<feature type="compositionally biased region" description="Pro residues" evidence="1">
    <location>
        <begin position="16"/>
        <end position="25"/>
    </location>
</feature>
<evidence type="ECO:0000313" key="4">
    <source>
        <dbReference type="Proteomes" id="UP000187406"/>
    </source>
</evidence>
<dbReference type="AlphaFoldDB" id="A0A1Q3CMB1"/>
<keyword evidence="4" id="KW-1185">Reference proteome</keyword>
<evidence type="ECO:0000259" key="2">
    <source>
        <dbReference type="Pfam" id="PF14111"/>
    </source>
</evidence>
<evidence type="ECO:0000313" key="3">
    <source>
        <dbReference type="EMBL" id="GAV81198.1"/>
    </source>
</evidence>
<evidence type="ECO:0000256" key="1">
    <source>
        <dbReference type="SAM" id="MobiDB-lite"/>
    </source>
</evidence>
<feature type="region of interest" description="Disordered" evidence="1">
    <location>
        <begin position="52"/>
        <end position="71"/>
    </location>
</feature>
<name>A0A1Q3CMB1_CEPFO</name>
<feature type="compositionally biased region" description="Polar residues" evidence="1">
    <location>
        <begin position="426"/>
        <end position="443"/>
    </location>
</feature>
<feature type="domain" description="DUF4283" evidence="2">
    <location>
        <begin position="93"/>
        <end position="173"/>
    </location>
</feature>
<dbReference type="PANTHER" id="PTHR31286:SF99">
    <property type="entry name" value="DUF4283 DOMAIN-CONTAINING PROTEIN"/>
    <property type="match status" value="1"/>
</dbReference>
<dbReference type="PANTHER" id="PTHR31286">
    <property type="entry name" value="GLYCINE-RICH CELL WALL STRUCTURAL PROTEIN 1.8-LIKE"/>
    <property type="match status" value="1"/>
</dbReference>
<dbReference type="Proteomes" id="UP000187406">
    <property type="component" value="Unassembled WGS sequence"/>
</dbReference>
<dbReference type="OrthoDB" id="1751950at2759"/>
<protein>
    <submittedName>
        <fullName evidence="3">DUF4283 domain-containing protein</fullName>
    </submittedName>
</protein>
<accession>A0A1Q3CMB1</accession>
<feature type="region of interest" description="Disordered" evidence="1">
    <location>
        <begin position="364"/>
        <end position="443"/>
    </location>
</feature>
<gene>
    <name evidence="3" type="ORF">CFOL_v3_24657</name>
</gene>
<dbReference type="Pfam" id="PF14111">
    <property type="entry name" value="DUF4283"/>
    <property type="match status" value="1"/>
</dbReference>
<organism evidence="3 4">
    <name type="scientific">Cephalotus follicularis</name>
    <name type="common">Albany pitcher plant</name>
    <dbReference type="NCBI Taxonomy" id="3775"/>
    <lineage>
        <taxon>Eukaryota</taxon>
        <taxon>Viridiplantae</taxon>
        <taxon>Streptophyta</taxon>
        <taxon>Embryophyta</taxon>
        <taxon>Tracheophyta</taxon>
        <taxon>Spermatophyta</taxon>
        <taxon>Magnoliopsida</taxon>
        <taxon>eudicotyledons</taxon>
        <taxon>Gunneridae</taxon>
        <taxon>Pentapetalae</taxon>
        <taxon>rosids</taxon>
        <taxon>fabids</taxon>
        <taxon>Oxalidales</taxon>
        <taxon>Cephalotaceae</taxon>
        <taxon>Cephalotus</taxon>
    </lineage>
</organism>
<feature type="region of interest" description="Disordered" evidence="1">
    <location>
        <begin position="1"/>
        <end position="47"/>
    </location>
</feature>
<proteinExistence type="predicted"/>
<sequence length="635" mass="67494">MASPPVTGGEASNPPCTDPPQPPSNAPSSSTAPTPQPKLSYKSALGRPTSAPLIPLSQLPDVPKISINPKSPSSFNGKPLVNLSPTEVKLASEFHSLSLIAKFSLLRPPVDLFEHHVNSTWGLQQPATVGLIDPKHFLIHLQSEDDFARAWSRETKIFDNRRFLLLRWTPDFTKRKDSSFSATWLCLPGLPLPCQNPAILEVIGNSFGRFLRLDERTKKMKHPLAPRLCVEMNLAFMLPDVVVIAIGSEEPLHQKIEYDLRIGFCNFCHLQGHQEPNCRKKQAQATLFQAVPSTISHQGNASNLTSNAAVVNAVLPAGVHRPRDGNPNKAPVAEPSVLNAHPPAACVNASTSLSIQPCSQLPLDSHLSSQVTPPALPSDDPQASQPALSPHTTPPNPPSSLIATALPQADPSAHSLDSGSDHQPLALSQSPSQCSTPVPSQVSGSETLPIVIHNQFALLMDDSEPSTELVLGAPSLPLTLKAPPNPQSFVPPTMPSDSQPLLPPPVSQGLDYAPPVIACSRAAQAFLASPAYQTLRTLPCPLASPPLILSSQPDTSVLAIPPPPSASQRICTLNTIPPLSSSFDNELPLSASPPPISYAPKRMPASNSPPQTKSKRLPKGSLGAPPQGAPPPSYS</sequence>
<reference evidence="4" key="1">
    <citation type="submission" date="2016-04" db="EMBL/GenBank/DDBJ databases">
        <title>Cephalotus genome sequencing.</title>
        <authorList>
            <person name="Fukushima K."/>
            <person name="Hasebe M."/>
            <person name="Fang X."/>
        </authorList>
    </citation>
    <scope>NUCLEOTIDE SEQUENCE [LARGE SCALE GENOMIC DNA]</scope>
    <source>
        <strain evidence="4">cv. St1</strain>
    </source>
</reference>
<dbReference type="InterPro" id="IPR040256">
    <property type="entry name" value="At4g02000-like"/>
</dbReference>
<dbReference type="EMBL" id="BDDD01002349">
    <property type="protein sequence ID" value="GAV81198.1"/>
    <property type="molecule type" value="Genomic_DNA"/>
</dbReference>